<evidence type="ECO:0000313" key="3">
    <source>
        <dbReference type="Proteomes" id="UP000824014"/>
    </source>
</evidence>
<organism evidence="2 3">
    <name type="scientific">Candidatus Tidjanibacter faecipullorum</name>
    <dbReference type="NCBI Taxonomy" id="2838766"/>
    <lineage>
        <taxon>Bacteria</taxon>
        <taxon>Pseudomonadati</taxon>
        <taxon>Bacteroidota</taxon>
        <taxon>Bacteroidia</taxon>
        <taxon>Bacteroidales</taxon>
        <taxon>Rikenellaceae</taxon>
        <taxon>Tidjanibacter</taxon>
    </lineage>
</organism>
<sequence>MPSTRSNKKRVVVKLQNLPAELQEAIRKQYPTGFTDHMIRVDKGPGDFFYAIVFETEDTSYLVKIDVNVDGQIDDDDDKDYYNDDLKGADDLADAADEEEEEEVRNDLDDDLDD</sequence>
<feature type="region of interest" description="Disordered" evidence="1">
    <location>
        <begin position="74"/>
        <end position="114"/>
    </location>
</feature>
<accession>A0A9D2IKE0</accession>
<evidence type="ECO:0000256" key="1">
    <source>
        <dbReference type="SAM" id="MobiDB-lite"/>
    </source>
</evidence>
<dbReference type="EMBL" id="DXCC01000001">
    <property type="protein sequence ID" value="HIZ14323.1"/>
    <property type="molecule type" value="Genomic_DNA"/>
</dbReference>
<reference evidence="2" key="2">
    <citation type="submission" date="2021-04" db="EMBL/GenBank/DDBJ databases">
        <authorList>
            <person name="Gilroy R."/>
        </authorList>
    </citation>
    <scope>NUCLEOTIDE SEQUENCE</scope>
    <source>
        <strain evidence="2">ChiHjej11B10-19426</strain>
    </source>
</reference>
<feature type="compositionally biased region" description="Acidic residues" evidence="1">
    <location>
        <begin position="91"/>
        <end position="114"/>
    </location>
</feature>
<evidence type="ECO:0000313" key="2">
    <source>
        <dbReference type="EMBL" id="HIZ14323.1"/>
    </source>
</evidence>
<dbReference type="Proteomes" id="UP000824014">
    <property type="component" value="Unassembled WGS sequence"/>
</dbReference>
<dbReference type="AlphaFoldDB" id="A0A9D2IKE0"/>
<comment type="caution">
    <text evidence="2">The sequence shown here is derived from an EMBL/GenBank/DDBJ whole genome shotgun (WGS) entry which is preliminary data.</text>
</comment>
<feature type="compositionally biased region" description="Basic and acidic residues" evidence="1">
    <location>
        <begin position="80"/>
        <end position="90"/>
    </location>
</feature>
<reference evidence="2" key="1">
    <citation type="journal article" date="2021" name="PeerJ">
        <title>Extensive microbial diversity within the chicken gut microbiome revealed by metagenomics and culture.</title>
        <authorList>
            <person name="Gilroy R."/>
            <person name="Ravi A."/>
            <person name="Getino M."/>
            <person name="Pursley I."/>
            <person name="Horton D.L."/>
            <person name="Alikhan N.F."/>
            <person name="Baker D."/>
            <person name="Gharbi K."/>
            <person name="Hall N."/>
            <person name="Watson M."/>
            <person name="Adriaenssens E.M."/>
            <person name="Foster-Nyarko E."/>
            <person name="Jarju S."/>
            <person name="Secka A."/>
            <person name="Antonio M."/>
            <person name="Oren A."/>
            <person name="Chaudhuri R.R."/>
            <person name="La Ragione R."/>
            <person name="Hildebrand F."/>
            <person name="Pallen M.J."/>
        </authorList>
    </citation>
    <scope>NUCLEOTIDE SEQUENCE</scope>
    <source>
        <strain evidence="2">ChiHjej11B10-19426</strain>
    </source>
</reference>
<gene>
    <name evidence="2" type="ORF">H9816_00165</name>
</gene>
<name>A0A9D2IKE0_9BACT</name>
<protein>
    <submittedName>
        <fullName evidence="2">Uncharacterized protein</fullName>
    </submittedName>
</protein>
<proteinExistence type="predicted"/>